<dbReference type="PANTHER" id="PTHR21432">
    <property type="entry name" value="ACETYL-COA HYDROLASE-RELATED"/>
    <property type="match status" value="1"/>
</dbReference>
<dbReference type="Gene3D" id="3.40.1080.20">
    <property type="entry name" value="Acetyl-CoA hydrolase/transferase C-terminal domain"/>
    <property type="match status" value="1"/>
</dbReference>
<dbReference type="GO" id="GO:0006083">
    <property type="term" value="P:acetate metabolic process"/>
    <property type="evidence" value="ECO:0007669"/>
    <property type="project" value="InterPro"/>
</dbReference>
<name>A0A6J6EU46_9ZZZZ</name>
<dbReference type="PANTHER" id="PTHR21432:SF20">
    <property type="entry name" value="ACETYL-COA HYDROLASE"/>
    <property type="match status" value="1"/>
</dbReference>
<organism evidence="2">
    <name type="scientific">freshwater metagenome</name>
    <dbReference type="NCBI Taxonomy" id="449393"/>
    <lineage>
        <taxon>unclassified sequences</taxon>
        <taxon>metagenomes</taxon>
        <taxon>ecological metagenomes</taxon>
    </lineage>
</organism>
<accession>A0A6J6EU46</accession>
<feature type="domain" description="Acetyl-CoA hydrolase/transferase C-terminal" evidence="1">
    <location>
        <begin position="275"/>
        <end position="428"/>
    </location>
</feature>
<dbReference type="InterPro" id="IPR026888">
    <property type="entry name" value="AcetylCoA_hyd_C"/>
</dbReference>
<dbReference type="InterPro" id="IPR038460">
    <property type="entry name" value="AcetylCoA_hyd_C_sf"/>
</dbReference>
<dbReference type="EMBL" id="CAEZTS010000046">
    <property type="protein sequence ID" value="CAB4576318.1"/>
    <property type="molecule type" value="Genomic_DNA"/>
</dbReference>
<reference evidence="2" key="1">
    <citation type="submission" date="2020-05" db="EMBL/GenBank/DDBJ databases">
        <authorList>
            <person name="Chiriac C."/>
            <person name="Salcher M."/>
            <person name="Ghai R."/>
            <person name="Kavagutti S V."/>
        </authorList>
    </citation>
    <scope>NUCLEOTIDE SEQUENCE</scope>
</reference>
<gene>
    <name evidence="2" type="ORF">UFOPK1722_00695</name>
</gene>
<evidence type="ECO:0000259" key="1">
    <source>
        <dbReference type="Pfam" id="PF13336"/>
    </source>
</evidence>
<sequence>MTDRRVGDFEEAIGALRAVDTLAIPLGPGVPGGFLHALGDTTSADRFEDLKVFGALLPDLFSLFTRPSVHLKSGFFGPAERFLRDTGADVDFVPADFRRFETVLHRLKPRVVAVAGSMPVDGRISLSLHSGAFTDAIADVIADPDRVLIVECSPHFPRTFGAGAYEHSIAVGDVDHVVFSDRVPLNLADVAPNDAERAIAEIAVSFIRDGCTIQTGIGGIPTQVAARLAAGDGGDYGIHSEMFTTGLMRLHQAGKVTNRKGTEFDGFSVTTFAAGEPALYEWLDGNRDVRFLPVGIVNSPEIIARNRDMVSINGAMAVDLSGQVVADSVLGKQFSGIGGHEDFVSGPGLSDNGRSLVCLPSTSMVNGKLVSRIAGRLPEGSVITTPRHQVDVVITEFGAAEIAGLSISERAHALARISHPDFRDELTAIADVWPSD</sequence>
<dbReference type="AlphaFoldDB" id="A0A6J6EU46"/>
<protein>
    <submittedName>
        <fullName evidence="2">Unannotated protein</fullName>
    </submittedName>
</protein>
<dbReference type="InterPro" id="IPR046433">
    <property type="entry name" value="ActCoA_hydro"/>
</dbReference>
<dbReference type="SUPFAM" id="SSF100950">
    <property type="entry name" value="NagB/RpiA/CoA transferase-like"/>
    <property type="match status" value="2"/>
</dbReference>
<proteinExistence type="predicted"/>
<dbReference type="Pfam" id="PF13336">
    <property type="entry name" value="AcetylCoA_hyd_C"/>
    <property type="match status" value="1"/>
</dbReference>
<evidence type="ECO:0000313" key="2">
    <source>
        <dbReference type="EMBL" id="CAB4576318.1"/>
    </source>
</evidence>
<dbReference type="InterPro" id="IPR037171">
    <property type="entry name" value="NagB/RpiA_transferase-like"/>
</dbReference>
<dbReference type="Gene3D" id="3.30.750.70">
    <property type="entry name" value="4-hydroxybutyrate coenzyme like domains"/>
    <property type="match status" value="1"/>
</dbReference>
<dbReference type="GO" id="GO:0008775">
    <property type="term" value="F:acetate CoA-transferase activity"/>
    <property type="evidence" value="ECO:0007669"/>
    <property type="project" value="InterPro"/>
</dbReference>
<dbReference type="Gene3D" id="3.40.1080.10">
    <property type="entry name" value="Glutaconate Coenzyme A-transferase"/>
    <property type="match status" value="1"/>
</dbReference>